<comment type="caution">
    <text evidence="3">The sequence shown here is derived from an EMBL/GenBank/DDBJ whole genome shotgun (WGS) entry which is preliminary data.</text>
</comment>
<dbReference type="InterPro" id="IPR007863">
    <property type="entry name" value="Peptidase_M16_C"/>
</dbReference>
<feature type="domain" description="Peptidase M16 C-terminal" evidence="2">
    <location>
        <begin position="234"/>
        <end position="428"/>
    </location>
</feature>
<dbReference type="Pfam" id="PF05193">
    <property type="entry name" value="Peptidase_M16_C"/>
    <property type="match status" value="1"/>
</dbReference>
<dbReference type="FunFam" id="3.30.830.10:FF:000015">
    <property type="entry name" value="Putative zinc metalloprotease"/>
    <property type="match status" value="1"/>
</dbReference>
<dbReference type="Proteomes" id="UP001530315">
    <property type="component" value="Unassembled WGS sequence"/>
</dbReference>
<dbReference type="AlphaFoldDB" id="A0ABD3MS73"/>
<dbReference type="SUPFAM" id="SSF63411">
    <property type="entry name" value="LuxS/MPP-like metallohydrolase"/>
    <property type="match status" value="4"/>
</dbReference>
<protein>
    <submittedName>
        <fullName evidence="3">Uncharacterized protein</fullName>
    </submittedName>
</protein>
<name>A0ABD3MS73_9STRA</name>
<dbReference type="PANTHER" id="PTHR43016:SF16">
    <property type="entry name" value="METALLOPROTEASE, PUTATIVE (AFU_ORTHOLOGUE AFUA_4G07610)-RELATED"/>
    <property type="match status" value="1"/>
</dbReference>
<feature type="domain" description="Peptidase M16 N-terminal" evidence="1">
    <location>
        <begin position="93"/>
        <end position="175"/>
    </location>
</feature>
<sequence>MTTTMKDATSATVVDVSTLRGPKSGTDWRVTSSSLFPILGTENKSADAVASFRSPATSLRGLVCKTDEPICSLHIILATESNGGEDAWHHPDDGLPHCLEHLVFLGSQSFPHKGVLDKLANRCMADGTNAWTATDHTAYTLSTAGSEGVINLMPIFADHILFPTLTDSGFLTEIHYVNGEGEDKGVVYCEMQGRENSEGSLVDRAIMDLLYPNHSVPCGYSAETGGKVANIRTLTVDKVRRYHEEYYSPDNALLVLTGNVQRGDFFKALDEVEALILKRRLASELPDRPSRRVGRPWVQSPIPPMIADGRVGVYPPYNPESAGATKTQPLSISFPSEDESRGTISIAWRGPSYASRSTWMHLSLLWDYLTDSAASPLQLAFVENDDPLCADLGPAHDVFTEGYHQLWFQEVDVDRMDGVVDLFFDVISMQAGVATATTGDGEGFDLARMLIVIRRCRRRLLEVSERRPTSAIIDGVVRNFLYGPRADDGKYGSVTSPQEEMEALHSDVDILPFLDDAMLKDTSYWQDLMRLYILDRPMAVVLGKPSALMSEEISDEEKEREAQQVKDLGEEGLLTLQMKLEEAMTKNEQPIPEDTLTSLPVPDIGKVSSIPLFTAHLSPSANSLKLTVVHDSIRGVCEEDCETIIAGLKKDSTLTAVPFHADLTHIDSAFVFAAVGIDTTPLTKEQRRYLPILLEILFKLPATLENGTQLSKEEFVNSLQDDTVSYSSGVGLLGGSIPQMSYVSVQVEKNDDGSGLGNAFKWIRRALYLTNITTDTLKAAVQRLISDIPQHIRHGPSVAGALTAELNYDPEKSNTLACNFLRQKPFLSKIYEGIENGDESVLQGVIKELEGIRNSLFRTSNMHAFVAANLRGVPKMLDTLVTSLSWADGEKSDEVGRQIENVSASAVLRPQGKDSLGGDGVVCALSAIESGFLNISAPGIMPYDGSRASLLVAIEYLTALEGEFWVKLRGAGLTYSYSISDSTDSQLLTFCLYKCTDIPAAFETALNIITEYASGQGRVSAVGLENAKSSLAYQIINGRSSKLSAATSSFVRTFKGEKMDYDRYLLSCISEVTAEDVYECVVTHLVPIFDPNSKVAVACPRSKLDYVHDYFARKGWSNLKKVQEEDLFTAFVANDDA</sequence>
<reference evidence="3 4" key="1">
    <citation type="submission" date="2024-10" db="EMBL/GenBank/DDBJ databases">
        <title>Updated reference genomes for cyclostephanoid diatoms.</title>
        <authorList>
            <person name="Roberts W.R."/>
            <person name="Alverson A.J."/>
        </authorList>
    </citation>
    <scope>NUCLEOTIDE SEQUENCE [LARGE SCALE GENOMIC DNA]</scope>
    <source>
        <strain evidence="3 4">AJA276-08</strain>
    </source>
</reference>
<dbReference type="EMBL" id="JALLAZ020001720">
    <property type="protein sequence ID" value="KAL3766820.1"/>
    <property type="molecule type" value="Genomic_DNA"/>
</dbReference>
<evidence type="ECO:0000259" key="2">
    <source>
        <dbReference type="Pfam" id="PF05193"/>
    </source>
</evidence>
<dbReference type="FunFam" id="3.30.830.10:FF:000031">
    <property type="entry name" value="Putative zinc metalloprotease"/>
    <property type="match status" value="1"/>
</dbReference>
<dbReference type="InterPro" id="IPR011765">
    <property type="entry name" value="Pept_M16_N"/>
</dbReference>
<dbReference type="Gene3D" id="3.30.830.10">
    <property type="entry name" value="Metalloenzyme, LuxS/M16 peptidase-like"/>
    <property type="match status" value="4"/>
</dbReference>
<evidence type="ECO:0000259" key="1">
    <source>
        <dbReference type="Pfam" id="PF00675"/>
    </source>
</evidence>
<keyword evidence="4" id="KW-1185">Reference proteome</keyword>
<dbReference type="Pfam" id="PF00675">
    <property type="entry name" value="Peptidase_M16"/>
    <property type="match status" value="1"/>
</dbReference>
<accession>A0ABD3MS73</accession>
<evidence type="ECO:0000313" key="3">
    <source>
        <dbReference type="EMBL" id="KAL3766820.1"/>
    </source>
</evidence>
<organism evidence="3 4">
    <name type="scientific">Stephanodiscus triporus</name>
    <dbReference type="NCBI Taxonomy" id="2934178"/>
    <lineage>
        <taxon>Eukaryota</taxon>
        <taxon>Sar</taxon>
        <taxon>Stramenopiles</taxon>
        <taxon>Ochrophyta</taxon>
        <taxon>Bacillariophyta</taxon>
        <taxon>Coscinodiscophyceae</taxon>
        <taxon>Thalassiosirophycidae</taxon>
        <taxon>Stephanodiscales</taxon>
        <taxon>Stephanodiscaceae</taxon>
        <taxon>Stephanodiscus</taxon>
    </lineage>
</organism>
<dbReference type="InterPro" id="IPR011249">
    <property type="entry name" value="Metalloenz_LuxS/M16"/>
</dbReference>
<gene>
    <name evidence="3" type="ORF">ACHAW5_009712</name>
</gene>
<dbReference type="PANTHER" id="PTHR43016">
    <property type="entry name" value="PRESEQUENCE PROTEASE"/>
    <property type="match status" value="1"/>
</dbReference>
<proteinExistence type="predicted"/>
<evidence type="ECO:0000313" key="4">
    <source>
        <dbReference type="Proteomes" id="UP001530315"/>
    </source>
</evidence>